<evidence type="ECO:0000259" key="4">
    <source>
        <dbReference type="Pfam" id="PF04083"/>
    </source>
</evidence>
<dbReference type="InterPro" id="IPR029058">
    <property type="entry name" value="AB_hydrolase_fold"/>
</dbReference>
<accession>A0AAE0ZDZ9</accession>
<evidence type="ECO:0000313" key="5">
    <source>
        <dbReference type="EMBL" id="KAK3766647.1"/>
    </source>
</evidence>
<evidence type="ECO:0000256" key="2">
    <source>
        <dbReference type="PIRNR" id="PIRNR000862"/>
    </source>
</evidence>
<sequence length="416" mass="46603">MKDTIITAMMSKVLFVCLVLQLAPVSALFGFRWMMDRLGLSRPKGITEMDEIYMDATQLITSKGYACEVHSLITEDGYILQLHRIPYGRYTQVTRGQRPVALLQHGLLGSANSWVVNPPDQSLPFLLADAGVDVWLGNNRGNTYSKKHITLNARQNAFWDFSWDEMARYDLPAEINYILNQTGSDQLYYVGYSQGTAIGFAKFSEDQELAKKVKHFIALAPVAHVGFITTALRMILPFADEIKTFLDIFGSGALDANPTIVKLISSMMCTGFGEDLCMQGLTLLFGKMNGKSIDKSKTDLYNAQLISSTSAKTLMQWVQGIKSNRFQHFDHGVIENLWRYGQRTPPLYSPSNIKVPVAFFSGGEDSLSDPTDVSWLLTQINVTHNVNIPWYNHLGLVIGYDAKYYIYPDVISIITG</sequence>
<name>A0AAE0ZDZ9_9GAST</name>
<dbReference type="GO" id="GO:0016042">
    <property type="term" value="P:lipid catabolic process"/>
    <property type="evidence" value="ECO:0007669"/>
    <property type="project" value="UniProtKB-KW"/>
</dbReference>
<dbReference type="InterPro" id="IPR006693">
    <property type="entry name" value="AB_hydrolase_lipase"/>
</dbReference>
<gene>
    <name evidence="5" type="ORF">RRG08_042426</name>
</gene>
<feature type="active site" description="Nucleophile" evidence="3">
    <location>
        <position position="193"/>
    </location>
</feature>
<proteinExistence type="inferred from homology"/>
<reference evidence="5" key="1">
    <citation type="journal article" date="2023" name="G3 (Bethesda)">
        <title>A reference genome for the long-term kleptoplast-retaining sea slug Elysia crispata morphotype clarki.</title>
        <authorList>
            <person name="Eastman K.E."/>
            <person name="Pendleton A.L."/>
            <person name="Shaikh M.A."/>
            <person name="Suttiyut T."/>
            <person name="Ogas R."/>
            <person name="Tomko P."/>
            <person name="Gavelis G."/>
            <person name="Widhalm J.R."/>
            <person name="Wisecaver J.H."/>
        </authorList>
    </citation>
    <scope>NUCLEOTIDE SEQUENCE</scope>
    <source>
        <strain evidence="5">ECLA1</strain>
    </source>
</reference>
<protein>
    <recommendedName>
        <fullName evidence="2">Lipase</fullName>
    </recommendedName>
</protein>
<feature type="domain" description="Partial AB-hydrolase lipase" evidence="4">
    <location>
        <begin position="57"/>
        <end position="117"/>
    </location>
</feature>
<feature type="active site" description="Charge relay system" evidence="3">
    <location>
        <position position="365"/>
    </location>
</feature>
<dbReference type="GO" id="GO:0016788">
    <property type="term" value="F:hydrolase activity, acting on ester bonds"/>
    <property type="evidence" value="ECO:0007669"/>
    <property type="project" value="InterPro"/>
</dbReference>
<keyword evidence="2" id="KW-0378">Hydrolase</keyword>
<dbReference type="InterPro" id="IPR025483">
    <property type="entry name" value="Lipase_euk"/>
</dbReference>
<evidence type="ECO:0000256" key="3">
    <source>
        <dbReference type="PIRSR" id="PIRSR000862-1"/>
    </source>
</evidence>
<keyword evidence="2" id="KW-0443">Lipid metabolism</keyword>
<dbReference type="EMBL" id="JAWDGP010004208">
    <property type="protein sequence ID" value="KAK3766647.1"/>
    <property type="molecule type" value="Genomic_DNA"/>
</dbReference>
<dbReference type="Pfam" id="PF04083">
    <property type="entry name" value="Abhydro_lipase"/>
    <property type="match status" value="1"/>
</dbReference>
<keyword evidence="6" id="KW-1185">Reference proteome</keyword>
<comment type="similarity">
    <text evidence="1 2">Belongs to the AB hydrolase superfamily. Lipase family.</text>
</comment>
<dbReference type="SUPFAM" id="SSF53474">
    <property type="entry name" value="alpha/beta-Hydrolases"/>
    <property type="match status" value="1"/>
</dbReference>
<dbReference type="FunFam" id="3.40.50.1820:FF:000012">
    <property type="entry name" value="Lipase"/>
    <property type="match status" value="1"/>
</dbReference>
<feature type="active site" description="Charge relay system" evidence="3">
    <location>
        <position position="393"/>
    </location>
</feature>
<evidence type="ECO:0000256" key="1">
    <source>
        <dbReference type="ARBA" id="ARBA00010701"/>
    </source>
</evidence>
<keyword evidence="2" id="KW-0442">Lipid degradation</keyword>
<dbReference type="PANTHER" id="PTHR11005">
    <property type="entry name" value="LYSOSOMAL ACID LIPASE-RELATED"/>
    <property type="match status" value="1"/>
</dbReference>
<evidence type="ECO:0000313" key="6">
    <source>
        <dbReference type="Proteomes" id="UP001283361"/>
    </source>
</evidence>
<dbReference type="Proteomes" id="UP001283361">
    <property type="component" value="Unassembled WGS sequence"/>
</dbReference>
<dbReference type="Gene3D" id="3.40.50.1820">
    <property type="entry name" value="alpha/beta hydrolase"/>
    <property type="match status" value="1"/>
</dbReference>
<organism evidence="5 6">
    <name type="scientific">Elysia crispata</name>
    <name type="common">lettuce slug</name>
    <dbReference type="NCBI Taxonomy" id="231223"/>
    <lineage>
        <taxon>Eukaryota</taxon>
        <taxon>Metazoa</taxon>
        <taxon>Spiralia</taxon>
        <taxon>Lophotrochozoa</taxon>
        <taxon>Mollusca</taxon>
        <taxon>Gastropoda</taxon>
        <taxon>Heterobranchia</taxon>
        <taxon>Euthyneura</taxon>
        <taxon>Panpulmonata</taxon>
        <taxon>Sacoglossa</taxon>
        <taxon>Placobranchoidea</taxon>
        <taxon>Plakobranchidae</taxon>
        <taxon>Elysia</taxon>
    </lineage>
</organism>
<dbReference type="AlphaFoldDB" id="A0AAE0ZDZ9"/>
<dbReference type="PIRSF" id="PIRSF000862">
    <property type="entry name" value="Steryl_ester_lip"/>
    <property type="match status" value="1"/>
</dbReference>
<comment type="caution">
    <text evidence="5">The sequence shown here is derived from an EMBL/GenBank/DDBJ whole genome shotgun (WGS) entry which is preliminary data.</text>
</comment>